<evidence type="ECO:0000256" key="1">
    <source>
        <dbReference type="SAM" id="MobiDB-lite"/>
    </source>
</evidence>
<feature type="region of interest" description="Disordered" evidence="1">
    <location>
        <begin position="20"/>
        <end position="55"/>
    </location>
</feature>
<keyword evidence="2" id="KW-0812">Transmembrane</keyword>
<feature type="transmembrane region" description="Helical" evidence="2">
    <location>
        <begin position="112"/>
        <end position="134"/>
    </location>
</feature>
<evidence type="ECO:0000313" key="5">
    <source>
        <dbReference type="Proteomes" id="UP000193040"/>
    </source>
</evidence>
<evidence type="ECO:0000256" key="2">
    <source>
        <dbReference type="SAM" id="Phobius"/>
    </source>
</evidence>
<dbReference type="Proteomes" id="UP000193040">
    <property type="component" value="Unassembled WGS sequence"/>
</dbReference>
<name>A0A1X0XN50_MYCSI</name>
<dbReference type="InterPro" id="IPR026954">
    <property type="entry name" value="PknH-like_Extracell"/>
</dbReference>
<accession>A0A1X0XN50</accession>
<keyword evidence="2" id="KW-0472">Membrane</keyword>
<feature type="region of interest" description="Disordered" evidence="1">
    <location>
        <begin position="136"/>
        <end position="163"/>
    </location>
</feature>
<dbReference type="Pfam" id="PF14032">
    <property type="entry name" value="PknH_C"/>
    <property type="match status" value="1"/>
</dbReference>
<keyword evidence="5" id="KW-1185">Reference proteome</keyword>
<proteinExistence type="predicted"/>
<keyword evidence="2" id="KW-1133">Transmembrane helix</keyword>
<evidence type="ECO:0000259" key="3">
    <source>
        <dbReference type="Pfam" id="PF14032"/>
    </source>
</evidence>
<sequence>MDTEVAEMSLQHYHLGLAAPHAPSAPVATPQRHPAPTARPEDEVTVVTGPRRAPQDEVTLVVDPRRAPLLRTPAPMPAAGPHPWPGGPQFPPAGWAPAPYPIRGPRRNTRTWAITAAATAATLVIAATAVALTAGDTGRSSSASATTAPVAAAPSPSTTTPATAPVVPVTALPGLLPDPAALNAIVGSPAMAVQQTVNGMDDPKSDTPDCLGTYHPIEQAAYQGSGWIAMKGQLLHESGTAQWKHVVIQGVVSFPTAQAAADFVSAQHDSWSKCVNKPATANYDTGPETYIINAVKFQTGILTAQMIQEGGGGWRCQHALTARNNVVADVAACGFAPDDQATAIAAAINGRIGA</sequence>
<dbReference type="EMBL" id="MZZM01000034">
    <property type="protein sequence ID" value="ORJ54352.1"/>
    <property type="molecule type" value="Genomic_DNA"/>
</dbReference>
<reference evidence="4 5" key="1">
    <citation type="submission" date="2017-03" db="EMBL/GenBank/DDBJ databases">
        <title>Genomic insights into Mycobacterium simiae human colonization.</title>
        <authorList>
            <person name="Steffani J.L."/>
            <person name="Brunck M.E."/>
            <person name="Cruz E."/>
            <person name="Montiel R."/>
            <person name="Barona F."/>
        </authorList>
    </citation>
    <scope>NUCLEOTIDE SEQUENCE [LARGE SCALE GENOMIC DNA]</scope>
    <source>
        <strain evidence="4 5">MsiGto</strain>
    </source>
</reference>
<evidence type="ECO:0000313" key="4">
    <source>
        <dbReference type="EMBL" id="ORJ54352.1"/>
    </source>
</evidence>
<gene>
    <name evidence="4" type="ORF">B5M45_27355</name>
</gene>
<dbReference type="AlphaFoldDB" id="A0A1X0XN50"/>
<dbReference type="Gene3D" id="3.40.1000.70">
    <property type="entry name" value="PknH-like extracellular domain"/>
    <property type="match status" value="1"/>
</dbReference>
<feature type="domain" description="PknH-like extracellular" evidence="3">
    <location>
        <begin position="167"/>
        <end position="349"/>
    </location>
</feature>
<protein>
    <submittedName>
        <fullName evidence="4">Sensor domain-containing protein</fullName>
    </submittedName>
</protein>
<organism evidence="4 5">
    <name type="scientific">Mycobacterium simiae</name>
    <name type="common">Mycobacterium habana</name>
    <dbReference type="NCBI Taxonomy" id="1784"/>
    <lineage>
        <taxon>Bacteria</taxon>
        <taxon>Bacillati</taxon>
        <taxon>Actinomycetota</taxon>
        <taxon>Actinomycetes</taxon>
        <taxon>Mycobacteriales</taxon>
        <taxon>Mycobacteriaceae</taxon>
        <taxon>Mycobacterium</taxon>
        <taxon>Mycobacterium simiae complex</taxon>
    </lineage>
</organism>
<comment type="caution">
    <text evidence="4">The sequence shown here is derived from an EMBL/GenBank/DDBJ whole genome shotgun (WGS) entry which is preliminary data.</text>
</comment>
<dbReference type="InterPro" id="IPR038232">
    <property type="entry name" value="PknH-like_Extracell_sf"/>
</dbReference>